<protein>
    <submittedName>
        <fullName evidence="1">Uncharacterized protein</fullName>
    </submittedName>
</protein>
<gene>
    <name evidence="1" type="ORF">MU848_07640</name>
</gene>
<dbReference type="EMBL" id="JALKHS010000006">
    <property type="protein sequence ID" value="MCK0531454.1"/>
    <property type="molecule type" value="Genomic_DNA"/>
</dbReference>
<reference evidence="1 2" key="1">
    <citation type="submission" date="2022-04" db="EMBL/GenBank/DDBJ databases">
        <authorList>
            <person name="Huq M.A."/>
        </authorList>
    </citation>
    <scope>NUCLEOTIDE SEQUENCE [LARGE SCALE GENOMIC DNA]</scope>
    <source>
        <strain evidence="1 2">MAH-33</strain>
    </source>
</reference>
<dbReference type="Proteomes" id="UP001203512">
    <property type="component" value="Unassembled WGS sequence"/>
</dbReference>
<evidence type="ECO:0000313" key="2">
    <source>
        <dbReference type="Proteomes" id="UP001203512"/>
    </source>
</evidence>
<organism evidence="1 2">
    <name type="scientific">Sphingobium agri</name>
    <dbReference type="NCBI Taxonomy" id="2933566"/>
    <lineage>
        <taxon>Bacteria</taxon>
        <taxon>Pseudomonadati</taxon>
        <taxon>Pseudomonadota</taxon>
        <taxon>Alphaproteobacteria</taxon>
        <taxon>Sphingomonadales</taxon>
        <taxon>Sphingomonadaceae</taxon>
        <taxon>Sphingobium</taxon>
    </lineage>
</organism>
<dbReference type="RefSeq" id="WP_247231071.1">
    <property type="nucleotide sequence ID" value="NZ_JALKHS010000006.1"/>
</dbReference>
<comment type="caution">
    <text evidence="1">The sequence shown here is derived from an EMBL/GenBank/DDBJ whole genome shotgun (WGS) entry which is preliminary data.</text>
</comment>
<proteinExistence type="predicted"/>
<keyword evidence="2" id="KW-1185">Reference proteome</keyword>
<accession>A0ABT0DWL3</accession>
<sequence length="100" mass="10700">MRAEEAGALAAVRALYEEPVAYTGAGLAGDIIGAIPSEDRAPAFQGAGSTLRTLSFEIAYATLPSRPRKGDEITWKGKAYSVDDITERDDIEAWELGVQL</sequence>
<name>A0ABT0DWL3_9SPHN</name>
<evidence type="ECO:0000313" key="1">
    <source>
        <dbReference type="EMBL" id="MCK0531454.1"/>
    </source>
</evidence>